<evidence type="ECO:0000256" key="5">
    <source>
        <dbReference type="ARBA" id="ARBA00023002"/>
    </source>
</evidence>
<evidence type="ECO:0000256" key="1">
    <source>
        <dbReference type="ARBA" id="ARBA00001971"/>
    </source>
</evidence>
<dbReference type="Proteomes" id="UP000323000">
    <property type="component" value="Chromosome 3"/>
</dbReference>
<evidence type="ECO:0000256" key="8">
    <source>
        <dbReference type="PIRSR" id="PIRSR602401-1"/>
    </source>
</evidence>
<evidence type="ECO:0000256" key="2">
    <source>
        <dbReference type="ARBA" id="ARBA00010617"/>
    </source>
</evidence>
<organism evidence="11 12">
    <name type="scientific">Acer yangbiense</name>
    <dbReference type="NCBI Taxonomy" id="1000413"/>
    <lineage>
        <taxon>Eukaryota</taxon>
        <taxon>Viridiplantae</taxon>
        <taxon>Streptophyta</taxon>
        <taxon>Embryophyta</taxon>
        <taxon>Tracheophyta</taxon>
        <taxon>Spermatophyta</taxon>
        <taxon>Magnoliopsida</taxon>
        <taxon>eudicotyledons</taxon>
        <taxon>Gunneridae</taxon>
        <taxon>Pentapetalae</taxon>
        <taxon>rosids</taxon>
        <taxon>malvids</taxon>
        <taxon>Sapindales</taxon>
        <taxon>Sapindaceae</taxon>
        <taxon>Hippocastanoideae</taxon>
        <taxon>Acereae</taxon>
        <taxon>Acer</taxon>
    </lineage>
</organism>
<evidence type="ECO:0000313" key="12">
    <source>
        <dbReference type="Proteomes" id="UP000323000"/>
    </source>
</evidence>
<evidence type="ECO:0000256" key="4">
    <source>
        <dbReference type="ARBA" id="ARBA00022723"/>
    </source>
</evidence>
<dbReference type="GO" id="GO:0020037">
    <property type="term" value="F:heme binding"/>
    <property type="evidence" value="ECO:0007669"/>
    <property type="project" value="InterPro"/>
</dbReference>
<proteinExistence type="inferred from homology"/>
<dbReference type="PANTHER" id="PTHR47955:SF8">
    <property type="entry name" value="CYTOCHROME P450 71D11-LIKE"/>
    <property type="match status" value="1"/>
</dbReference>
<keyword evidence="10" id="KW-0472">Membrane</keyword>
<feature type="binding site" description="axial binding residue" evidence="8">
    <location>
        <position position="448"/>
    </location>
    <ligand>
        <name>heme</name>
        <dbReference type="ChEBI" id="CHEBI:30413"/>
    </ligand>
    <ligandPart>
        <name>Fe</name>
        <dbReference type="ChEBI" id="CHEBI:18248"/>
    </ligandPart>
</feature>
<dbReference type="Gene3D" id="1.10.630.10">
    <property type="entry name" value="Cytochrome P450"/>
    <property type="match status" value="1"/>
</dbReference>
<protein>
    <submittedName>
        <fullName evidence="11">Uncharacterized protein</fullName>
    </submittedName>
</protein>
<dbReference type="PRINTS" id="PR00463">
    <property type="entry name" value="EP450I"/>
</dbReference>
<evidence type="ECO:0000256" key="7">
    <source>
        <dbReference type="ARBA" id="ARBA00023033"/>
    </source>
</evidence>
<dbReference type="GO" id="GO:0004497">
    <property type="term" value="F:monooxygenase activity"/>
    <property type="evidence" value="ECO:0007669"/>
    <property type="project" value="UniProtKB-KW"/>
</dbReference>
<dbReference type="InterPro" id="IPR002401">
    <property type="entry name" value="Cyt_P450_E_grp-I"/>
</dbReference>
<keyword evidence="4 8" id="KW-0479">Metal-binding</keyword>
<dbReference type="InterPro" id="IPR036396">
    <property type="entry name" value="Cyt_P450_sf"/>
</dbReference>
<keyword evidence="3 8" id="KW-0349">Heme</keyword>
<keyword evidence="7 9" id="KW-0503">Monooxygenase</keyword>
<comment type="similarity">
    <text evidence="2 9">Belongs to the cytochrome P450 family.</text>
</comment>
<comment type="cofactor">
    <cofactor evidence="1 8">
        <name>heme</name>
        <dbReference type="ChEBI" id="CHEBI:30413"/>
    </cofactor>
</comment>
<dbReference type="CDD" id="cd11072">
    <property type="entry name" value="CYP71-like"/>
    <property type="match status" value="1"/>
</dbReference>
<keyword evidence="5 9" id="KW-0560">Oxidoreductase</keyword>
<dbReference type="OrthoDB" id="2789670at2759"/>
<dbReference type="Pfam" id="PF00067">
    <property type="entry name" value="p450"/>
    <property type="match status" value="1"/>
</dbReference>
<sequence length="512" mass="58479">MEIFQFPSFTYIFSFLIFMFMAVKIVHGATKAKNSSTKIPPGPWRLPLIGNMHQLVGSLPHHRLRDLARKYGPLMHLQLGESSVIVVSSAEIAEEVLKTHGIIFANRPFLPSTKVLTYDYTDIGFAPYGNYWRQLRKICTVELLSTSRVQSFRSIREEETSNLIETINLNEGSLFNLSEKISALTYGITARAAFGNKCKDQQKFISIVIKVIQLTSGFSIADLYPSIGMLEVISGMKSKVLEMHQERDRILEDILDEHKERKRTAKTGQIEADQEDLVDVFLRLQQDGDLEFPLTNNNIKAVIWDIFSAGSETSSTTVEWAMSEMLKNPRVMKEAQAEVRHVFDRKGKVDETSIHELKFLKAVIKETLRLHPSAPLLVPRENTESCQIDGYEIPAKTRTIVNAWAIARDPKYWTEAEKFIPERFLDNPLDYKGTNFAYIPFGAGRRICPGIQFALPNVELPLAQMLYHFDWKLSNAMKEEDLDMIESFGVTVRRKNDLILIPIPYRPCLDIK</sequence>
<accession>A0A5C7IB03</accession>
<comment type="caution">
    <text evidence="11">The sequence shown here is derived from an EMBL/GenBank/DDBJ whole genome shotgun (WGS) entry which is preliminary data.</text>
</comment>
<dbReference type="InterPro" id="IPR001128">
    <property type="entry name" value="Cyt_P450"/>
</dbReference>
<dbReference type="PROSITE" id="PS00086">
    <property type="entry name" value="CYTOCHROME_P450"/>
    <property type="match status" value="1"/>
</dbReference>
<keyword evidence="6 8" id="KW-0408">Iron</keyword>
<evidence type="ECO:0000256" key="9">
    <source>
        <dbReference type="RuleBase" id="RU000461"/>
    </source>
</evidence>
<keyword evidence="10" id="KW-1133">Transmembrane helix</keyword>
<dbReference type="PANTHER" id="PTHR47955">
    <property type="entry name" value="CYTOCHROME P450 FAMILY 71 PROTEIN"/>
    <property type="match status" value="1"/>
</dbReference>
<keyword evidence="12" id="KW-1185">Reference proteome</keyword>
<dbReference type="GO" id="GO:0005506">
    <property type="term" value="F:iron ion binding"/>
    <property type="evidence" value="ECO:0007669"/>
    <property type="project" value="InterPro"/>
</dbReference>
<dbReference type="InterPro" id="IPR017972">
    <property type="entry name" value="Cyt_P450_CS"/>
</dbReference>
<feature type="transmembrane region" description="Helical" evidence="10">
    <location>
        <begin position="6"/>
        <end position="26"/>
    </location>
</feature>
<dbReference type="GO" id="GO:0016705">
    <property type="term" value="F:oxidoreductase activity, acting on paired donors, with incorporation or reduction of molecular oxygen"/>
    <property type="evidence" value="ECO:0007669"/>
    <property type="project" value="InterPro"/>
</dbReference>
<keyword evidence="10" id="KW-0812">Transmembrane</keyword>
<evidence type="ECO:0000256" key="6">
    <source>
        <dbReference type="ARBA" id="ARBA00023004"/>
    </source>
</evidence>
<dbReference type="SUPFAM" id="SSF48264">
    <property type="entry name" value="Cytochrome P450"/>
    <property type="match status" value="1"/>
</dbReference>
<dbReference type="AlphaFoldDB" id="A0A5C7IB03"/>
<dbReference type="FunFam" id="1.10.630.10:FF:000008">
    <property type="entry name" value="Cytochrome P450 71D8"/>
    <property type="match status" value="1"/>
</dbReference>
<evidence type="ECO:0000256" key="3">
    <source>
        <dbReference type="ARBA" id="ARBA00022617"/>
    </source>
</evidence>
<gene>
    <name evidence="11" type="ORF">EZV62_007878</name>
</gene>
<dbReference type="PRINTS" id="PR00385">
    <property type="entry name" value="P450"/>
</dbReference>
<name>A0A5C7IB03_9ROSI</name>
<evidence type="ECO:0000256" key="10">
    <source>
        <dbReference type="SAM" id="Phobius"/>
    </source>
</evidence>
<evidence type="ECO:0000313" key="11">
    <source>
        <dbReference type="EMBL" id="TXG66603.1"/>
    </source>
</evidence>
<dbReference type="EMBL" id="VAHF01000003">
    <property type="protein sequence ID" value="TXG66603.1"/>
    <property type="molecule type" value="Genomic_DNA"/>
</dbReference>
<reference evidence="12" key="1">
    <citation type="journal article" date="2019" name="Gigascience">
        <title>De novo genome assembly of the endangered Acer yangbiense, a plant species with extremely small populations endemic to Yunnan Province, China.</title>
        <authorList>
            <person name="Yang J."/>
            <person name="Wariss H.M."/>
            <person name="Tao L."/>
            <person name="Zhang R."/>
            <person name="Yun Q."/>
            <person name="Hollingsworth P."/>
            <person name="Dao Z."/>
            <person name="Luo G."/>
            <person name="Guo H."/>
            <person name="Ma Y."/>
            <person name="Sun W."/>
        </authorList>
    </citation>
    <scope>NUCLEOTIDE SEQUENCE [LARGE SCALE GENOMIC DNA]</scope>
    <source>
        <strain evidence="12">cv. Malutang</strain>
    </source>
</reference>